<dbReference type="GO" id="GO:0000781">
    <property type="term" value="C:chromosome, telomeric region"/>
    <property type="evidence" value="ECO:0007669"/>
    <property type="project" value="UniProtKB-SubCell"/>
</dbReference>
<evidence type="ECO:0000256" key="6">
    <source>
        <dbReference type="ARBA" id="ARBA00023306"/>
    </source>
</evidence>
<dbReference type="GO" id="GO:0000723">
    <property type="term" value="P:telomere maintenance"/>
    <property type="evidence" value="ECO:0007669"/>
    <property type="project" value="TreeGrafter"/>
</dbReference>
<dbReference type="InterPro" id="IPR022031">
    <property type="entry name" value="Rif1_N"/>
</dbReference>
<dbReference type="RefSeq" id="XP_014505964.1">
    <property type="nucleotide sequence ID" value="XM_014650478.2"/>
</dbReference>
<keyword evidence="6" id="KW-0131">Cell cycle</keyword>
<evidence type="ECO:0000313" key="10">
    <source>
        <dbReference type="RefSeq" id="XP_014505964.1"/>
    </source>
</evidence>
<dbReference type="STRING" id="3916.A0A1S3UJ40"/>
<dbReference type="GO" id="GO:0005634">
    <property type="term" value="C:nucleus"/>
    <property type="evidence" value="ECO:0007669"/>
    <property type="project" value="UniProtKB-SubCell"/>
</dbReference>
<dbReference type="Pfam" id="PF12231">
    <property type="entry name" value="Rif1_N"/>
    <property type="match status" value="1"/>
</dbReference>
<proteinExistence type="predicted"/>
<evidence type="ECO:0000259" key="8">
    <source>
        <dbReference type="Pfam" id="PF12231"/>
    </source>
</evidence>
<reference evidence="9" key="1">
    <citation type="journal article" date="2014" name="Nat. Commun.">
        <title>Genome sequence of mungbean and insights into evolution within Vigna species.</title>
        <authorList>
            <person name="Kang Y.J."/>
            <person name="Kim S.K."/>
            <person name="Kim M.Y."/>
            <person name="Lestari P."/>
            <person name="Kim K.H."/>
            <person name="Ha B.K."/>
            <person name="Jun T.H."/>
            <person name="Hwang W.J."/>
            <person name="Lee T."/>
            <person name="Lee J."/>
            <person name="Shim S."/>
            <person name="Yoon M.Y."/>
            <person name="Jang Y.E."/>
            <person name="Han K.S."/>
            <person name="Taeprayoon P."/>
            <person name="Yoon N."/>
            <person name="Somta P."/>
            <person name="Tanya P."/>
            <person name="Kim K.S."/>
            <person name="Gwag J.G."/>
            <person name="Moon J.K."/>
            <person name="Lee Y.H."/>
            <person name="Park B.S."/>
            <person name="Bombarely A."/>
            <person name="Doyle J.J."/>
            <person name="Jackson S.A."/>
            <person name="Schafleitner R."/>
            <person name="Srinives P."/>
            <person name="Varshney R.K."/>
            <person name="Lee S.H."/>
        </authorList>
    </citation>
    <scope>NUCLEOTIDE SEQUENCE [LARGE SCALE GENOMIC DNA]</scope>
    <source>
        <strain evidence="9">cv. VC1973A</strain>
    </source>
</reference>
<feature type="region of interest" description="Disordered" evidence="7">
    <location>
        <begin position="1059"/>
        <end position="1110"/>
    </location>
</feature>
<feature type="domain" description="Telomere-associated protein Rif1 N-terminal" evidence="8">
    <location>
        <begin position="22"/>
        <end position="370"/>
    </location>
</feature>
<dbReference type="PANTHER" id="PTHR22928">
    <property type="entry name" value="TELOMERE-ASSOCIATED PROTEIN RIF1"/>
    <property type="match status" value="1"/>
</dbReference>
<feature type="compositionally biased region" description="Basic and acidic residues" evidence="7">
    <location>
        <begin position="1066"/>
        <end position="1087"/>
    </location>
</feature>
<evidence type="ECO:0000256" key="3">
    <source>
        <dbReference type="ARBA" id="ARBA00022454"/>
    </source>
</evidence>
<keyword evidence="4" id="KW-0779">Telomere</keyword>
<reference evidence="10" key="2">
    <citation type="submission" date="2025-08" db="UniProtKB">
        <authorList>
            <consortium name="RefSeq"/>
        </authorList>
    </citation>
    <scope>IDENTIFICATION</scope>
    <source>
        <tissue evidence="10">Leaf</tissue>
    </source>
</reference>
<comment type="subcellular location">
    <subcellularLocation>
        <location evidence="2">Chromosome</location>
        <location evidence="2">Telomere</location>
    </subcellularLocation>
    <subcellularLocation>
        <location evidence="1">Nucleus</location>
    </subcellularLocation>
</comment>
<dbReference type="OrthoDB" id="5399929at2759"/>
<evidence type="ECO:0000256" key="7">
    <source>
        <dbReference type="SAM" id="MobiDB-lite"/>
    </source>
</evidence>
<keyword evidence="5" id="KW-0539">Nucleus</keyword>
<dbReference type="SUPFAM" id="SSF48371">
    <property type="entry name" value="ARM repeat"/>
    <property type="match status" value="1"/>
</dbReference>
<protein>
    <submittedName>
        <fullName evidence="10">Uncharacterized protein LOC106765754</fullName>
    </submittedName>
</protein>
<dbReference type="InterPro" id="IPR016024">
    <property type="entry name" value="ARM-type_fold"/>
</dbReference>
<gene>
    <name evidence="10" type="primary">LOC106765754</name>
</gene>
<evidence type="ECO:0000256" key="1">
    <source>
        <dbReference type="ARBA" id="ARBA00004123"/>
    </source>
</evidence>
<keyword evidence="9" id="KW-1185">Reference proteome</keyword>
<evidence type="ECO:0000256" key="2">
    <source>
        <dbReference type="ARBA" id="ARBA00004574"/>
    </source>
</evidence>
<evidence type="ECO:0000256" key="4">
    <source>
        <dbReference type="ARBA" id="ARBA00022895"/>
    </source>
</evidence>
<organism evidence="9 10">
    <name type="scientific">Vigna radiata var. radiata</name>
    <name type="common">Mung bean</name>
    <name type="synonym">Phaseolus aureus</name>
    <dbReference type="NCBI Taxonomy" id="3916"/>
    <lineage>
        <taxon>Eukaryota</taxon>
        <taxon>Viridiplantae</taxon>
        <taxon>Streptophyta</taxon>
        <taxon>Embryophyta</taxon>
        <taxon>Tracheophyta</taxon>
        <taxon>Spermatophyta</taxon>
        <taxon>Magnoliopsida</taxon>
        <taxon>eudicotyledons</taxon>
        <taxon>Gunneridae</taxon>
        <taxon>Pentapetalae</taxon>
        <taxon>rosids</taxon>
        <taxon>fabids</taxon>
        <taxon>Fabales</taxon>
        <taxon>Fabaceae</taxon>
        <taxon>Papilionoideae</taxon>
        <taxon>50 kb inversion clade</taxon>
        <taxon>NPAAA clade</taxon>
        <taxon>indigoferoid/millettioid clade</taxon>
        <taxon>Phaseoleae</taxon>
        <taxon>Vigna</taxon>
    </lineage>
</organism>
<feature type="region of interest" description="Disordered" evidence="7">
    <location>
        <begin position="1021"/>
        <end position="1040"/>
    </location>
</feature>
<dbReference type="PANTHER" id="PTHR22928:SF3">
    <property type="entry name" value="TELOMERE-ASSOCIATED PROTEIN RIF1"/>
    <property type="match status" value="1"/>
</dbReference>
<evidence type="ECO:0000256" key="5">
    <source>
        <dbReference type="ARBA" id="ARBA00023242"/>
    </source>
</evidence>
<keyword evidence="3" id="KW-0158">Chromosome</keyword>
<dbReference type="GeneID" id="106765754"/>
<accession>A0A1S3UJ40</accession>
<feature type="compositionally biased region" description="Polar residues" evidence="7">
    <location>
        <begin position="1095"/>
        <end position="1106"/>
    </location>
</feature>
<dbReference type="AlphaFoldDB" id="A0A1S3UJ40"/>
<dbReference type="Proteomes" id="UP000087766">
    <property type="component" value="Chromosome 7"/>
</dbReference>
<sequence>MSEEIQEIHSLISSDDKFNKSSGYSSLLQFQQHSCVNASSLQFLAHSAQSIISSIVSDIVDDHDEEIATQALKCLGFMLYHPSIVCVLRVDDANLVLTTLPKLITTTKLKSACNLGVWCLSVQQLGATFLVTHFHYLLRAIVHALDNPMGSLSTTFEATQAVMKLSGQLSEQMKGSSHIWAPPIYRRLLSTDKRERDASERCLLKIRSTVIPPSLDLSKVIIKDMKIKLLSGMKVLLENGMKTQAICAWGWFVRMLGSHALIKSRHLVNDMLKIPERTFTDLDPQVQIATLVAWEGLTDALVHGPILVSKKNASAEEDSLSGRKNCDDQANGFSKSIKLIMTPLIGIMSSKCDISVHSSCLNTWCYLLHKLDISVNEPSMIKIVLEPILKLIFQNEPDSKNICLWSLGLDLLTDSISQKSGEVLYRSTDRVSHRNSENGHSQSGKCSWKQHQITWMPWNIDKLDFYLSTIFHVVHQASLPTVTYDHRSHVYDAALKLFIHTLKGVKLHVESPSTNYGGIMQCLTSLITFIKKVCEDLCSDVGENYDVYCTSVQVIDAITKELGPSILGSPLYRISLDLKYIEDMQSVDHNKHLKFLSVGCVSHMDKVSPLVYLTALYFYMMVQLTMKSHQTDHVSQRMCEYFKFMFSSNDPLEDLLTSISFLYRHVQPIYLNIWVALAQGLNYCVSDPNCKSLQEAMSDSTVYSSICHLLIYPILALSEVPRMTVTASGSLDKYPVSPERKPRFELVIQTWKALHGSLCTLFTGCSSTTNFSGDLCLLLSSYLDENSGMVESGADFDLTSNDVDLGFLHLSGNFLICILEQIQTLELVSELDKSKFDRDRKILFCITNCLKFVTKYMNLLRIKMVRDPVPELPGFVGTSRLYSALACFISCLHWKQDILQFLKIVSFPLLEWLSNMGTQDDKANNQLQLLWTEILSCLRRSQPPINFGSAFLKLHEPLFEKTLNHPYPSISEPTINFWNSTFGQQIILDFPSSLLCVLDRLSRNGRLKLQKRSLPCLQKCQSPEEANDAPQGYRVSAKHNSTSKRVELVLDKLQETPPLSRKKRRLELTEHQKEVRRAQQGRERDTGGHGPGIRTYTSADFTQGNDDSQESIEEIIRDPEAILQMLIKTI</sequence>
<name>A0A1S3UJ40_VIGRR</name>
<dbReference type="KEGG" id="vra:106765754"/>
<evidence type="ECO:0000313" key="9">
    <source>
        <dbReference type="Proteomes" id="UP000087766"/>
    </source>
</evidence>